<keyword evidence="1" id="KW-1133">Transmembrane helix</keyword>
<evidence type="ECO:0000313" key="3">
    <source>
        <dbReference type="Proteomes" id="UP000010366"/>
    </source>
</evidence>
<dbReference type="OrthoDB" id="426436at2"/>
<keyword evidence="1" id="KW-0472">Membrane</keyword>
<dbReference type="HOGENOM" id="CLU_2341649_0_0_3"/>
<sequence>MTAATDTDIREIKDLITALDKKIEGLDKRIEVGFAKVEGQINTVEAKLEGKIDKLEERTKLGFWGFIFRGTALAALAAMTAIFVKYLFPILPPVPLG</sequence>
<reference evidence="2 3" key="1">
    <citation type="submission" date="2012-05" db="EMBL/GenBank/DDBJ databases">
        <title>Finished chromosome of genome of Chamaesiphon sp. PCC 6605.</title>
        <authorList>
            <consortium name="US DOE Joint Genome Institute"/>
            <person name="Gugger M."/>
            <person name="Coursin T."/>
            <person name="Rippka R."/>
            <person name="Tandeau De Marsac N."/>
            <person name="Huntemann M."/>
            <person name="Wei C.-L."/>
            <person name="Han J."/>
            <person name="Detter J.C."/>
            <person name="Han C."/>
            <person name="Tapia R."/>
            <person name="Chen A."/>
            <person name="Kyrpides N."/>
            <person name="Mavromatis K."/>
            <person name="Markowitz V."/>
            <person name="Szeto E."/>
            <person name="Ivanova N."/>
            <person name="Pagani I."/>
            <person name="Pati A."/>
            <person name="Goodwin L."/>
            <person name="Nordberg H.P."/>
            <person name="Cantor M.N."/>
            <person name="Hua S.X."/>
            <person name="Woyke T."/>
            <person name="Kerfeld C.A."/>
        </authorList>
    </citation>
    <scope>NUCLEOTIDE SEQUENCE [LARGE SCALE GENOMIC DNA]</scope>
    <source>
        <strain evidence="3">ATCC 27169 / PCC 6605</strain>
    </source>
</reference>
<dbReference type="KEGG" id="cmp:Cha6605_4569"/>
<evidence type="ECO:0000313" key="2">
    <source>
        <dbReference type="EMBL" id="AFY95488.1"/>
    </source>
</evidence>
<dbReference type="EMBL" id="CP003600">
    <property type="protein sequence ID" value="AFY95488.1"/>
    <property type="molecule type" value="Genomic_DNA"/>
</dbReference>
<dbReference type="AlphaFoldDB" id="K9ULF0"/>
<keyword evidence="3" id="KW-1185">Reference proteome</keyword>
<dbReference type="Proteomes" id="UP000010366">
    <property type="component" value="Chromosome"/>
</dbReference>
<keyword evidence="1" id="KW-0812">Transmembrane</keyword>
<feature type="transmembrane region" description="Helical" evidence="1">
    <location>
        <begin position="61"/>
        <end position="88"/>
    </location>
</feature>
<organism evidence="2 3">
    <name type="scientific">Chamaesiphon minutus (strain ATCC 27169 / PCC 6605)</name>
    <dbReference type="NCBI Taxonomy" id="1173020"/>
    <lineage>
        <taxon>Bacteria</taxon>
        <taxon>Bacillati</taxon>
        <taxon>Cyanobacteriota</taxon>
        <taxon>Cyanophyceae</taxon>
        <taxon>Gomontiellales</taxon>
        <taxon>Chamaesiphonaceae</taxon>
        <taxon>Chamaesiphon</taxon>
    </lineage>
</organism>
<proteinExistence type="predicted"/>
<evidence type="ECO:0000256" key="1">
    <source>
        <dbReference type="SAM" id="Phobius"/>
    </source>
</evidence>
<name>K9ULF0_CHAP6</name>
<protein>
    <submittedName>
        <fullName evidence="2">Uncharacterized protein</fullName>
    </submittedName>
</protein>
<dbReference type="RefSeq" id="WP_015161587.1">
    <property type="nucleotide sequence ID" value="NC_019697.1"/>
</dbReference>
<gene>
    <name evidence="2" type="ORF">Cha6605_4569</name>
</gene>
<accession>K9ULF0</accession>